<feature type="transmembrane region" description="Helical" evidence="1">
    <location>
        <begin position="29"/>
        <end position="50"/>
    </location>
</feature>
<keyword evidence="1" id="KW-0812">Transmembrane</keyword>
<evidence type="ECO:0000313" key="3">
    <source>
        <dbReference type="EMBL" id="QJA83691.1"/>
    </source>
</evidence>
<evidence type="ECO:0000256" key="1">
    <source>
        <dbReference type="SAM" id="Phobius"/>
    </source>
</evidence>
<name>A0A6M3KPZ2_9ZZZZ</name>
<dbReference type="AlphaFoldDB" id="A0A6M3KPZ2"/>
<gene>
    <name evidence="3" type="ORF">MM415A00259_0016</name>
    <name evidence="2" type="ORF">MM415B00452_0052</name>
</gene>
<keyword evidence="1" id="KW-1133">Transmembrane helix</keyword>
<dbReference type="EMBL" id="MT142516">
    <property type="protein sequence ID" value="QJA83691.1"/>
    <property type="molecule type" value="Genomic_DNA"/>
</dbReference>
<keyword evidence="1" id="KW-0472">Membrane</keyword>
<proteinExistence type="predicted"/>
<accession>A0A6M3KPZ2</accession>
<protein>
    <submittedName>
        <fullName evidence="3">Uncharacterized protein</fullName>
    </submittedName>
</protein>
<sequence length="103" mass="11793">MGNIKLTNGEITPDRRKNGSRLRLDVQDWVKIFITVGTLAFMIVSGWTSVRLTLEQQAGILSQNIKDVAENKIVSRDNKKDIEFLQKTYTKIDNKLDKLIESK</sequence>
<dbReference type="EMBL" id="MT141529">
    <property type="protein sequence ID" value="QJA64951.1"/>
    <property type="molecule type" value="Genomic_DNA"/>
</dbReference>
<evidence type="ECO:0000313" key="2">
    <source>
        <dbReference type="EMBL" id="QJA64951.1"/>
    </source>
</evidence>
<organism evidence="3">
    <name type="scientific">viral metagenome</name>
    <dbReference type="NCBI Taxonomy" id="1070528"/>
    <lineage>
        <taxon>unclassified sequences</taxon>
        <taxon>metagenomes</taxon>
        <taxon>organismal metagenomes</taxon>
    </lineage>
</organism>
<reference evidence="3" key="1">
    <citation type="submission" date="2020-03" db="EMBL/GenBank/DDBJ databases">
        <title>The deep terrestrial virosphere.</title>
        <authorList>
            <person name="Holmfeldt K."/>
            <person name="Nilsson E."/>
            <person name="Simone D."/>
            <person name="Lopez-Fernandez M."/>
            <person name="Wu X."/>
            <person name="de Brujin I."/>
            <person name="Lundin D."/>
            <person name="Andersson A."/>
            <person name="Bertilsson S."/>
            <person name="Dopson M."/>
        </authorList>
    </citation>
    <scope>NUCLEOTIDE SEQUENCE</scope>
    <source>
        <strain evidence="3">MM415A00259</strain>
        <strain evidence="2">MM415B00452</strain>
    </source>
</reference>